<accession>A0ABV6R373</accession>
<dbReference type="SUPFAM" id="SSF160996">
    <property type="entry name" value="HI0933 insert domain-like"/>
    <property type="match status" value="1"/>
</dbReference>
<dbReference type="PRINTS" id="PR00420">
    <property type="entry name" value="RNGMNOXGNASE"/>
</dbReference>
<evidence type="ECO:0000259" key="4">
    <source>
        <dbReference type="Pfam" id="PF03486"/>
    </source>
</evidence>
<dbReference type="InterPro" id="IPR023166">
    <property type="entry name" value="BaiN-like_dom_sf"/>
</dbReference>
<protein>
    <submittedName>
        <fullName evidence="6">NAD(P)/FAD-dependent oxidoreductase</fullName>
    </submittedName>
</protein>
<dbReference type="EMBL" id="JBHLSW010000006">
    <property type="protein sequence ID" value="MFC0634075.1"/>
    <property type="molecule type" value="Genomic_DNA"/>
</dbReference>
<keyword evidence="7" id="KW-1185">Reference proteome</keyword>
<dbReference type="SUPFAM" id="SSF51905">
    <property type="entry name" value="FAD/NAD(P)-binding domain"/>
    <property type="match status" value="1"/>
</dbReference>
<evidence type="ECO:0000259" key="5">
    <source>
        <dbReference type="Pfam" id="PF22780"/>
    </source>
</evidence>
<reference evidence="6 7" key="1">
    <citation type="submission" date="2024-09" db="EMBL/GenBank/DDBJ databases">
        <authorList>
            <person name="Sun Q."/>
            <person name="Mori K."/>
        </authorList>
    </citation>
    <scope>NUCLEOTIDE SEQUENCE [LARGE SCALE GENOMIC DNA]</scope>
    <source>
        <strain evidence="6 7">NCAIM B.02621</strain>
    </source>
</reference>
<dbReference type="Pfam" id="PF03486">
    <property type="entry name" value="HI0933_like"/>
    <property type="match status" value="1"/>
</dbReference>
<feature type="domain" description="RsdA/BaiN/AoA(So)-like Rossmann fold-like" evidence="4">
    <location>
        <begin position="7"/>
        <end position="387"/>
    </location>
</feature>
<dbReference type="InterPro" id="IPR057661">
    <property type="entry name" value="RsdA/BaiN/AoA(So)_Rossmann"/>
</dbReference>
<dbReference type="InterPro" id="IPR036188">
    <property type="entry name" value="FAD/NAD-bd_sf"/>
</dbReference>
<dbReference type="Pfam" id="PF22780">
    <property type="entry name" value="HI0933_like_1st"/>
    <property type="match status" value="1"/>
</dbReference>
<evidence type="ECO:0000313" key="7">
    <source>
        <dbReference type="Proteomes" id="UP001589906"/>
    </source>
</evidence>
<keyword evidence="2" id="KW-0285">Flavoprotein</keyword>
<dbReference type="PANTHER" id="PTHR42887">
    <property type="entry name" value="OS12G0638800 PROTEIN"/>
    <property type="match status" value="1"/>
</dbReference>
<dbReference type="NCBIfam" id="TIGR00275">
    <property type="entry name" value="aminoacetone oxidase family FAD-binding enzyme"/>
    <property type="match status" value="1"/>
</dbReference>
<dbReference type="Gene3D" id="3.50.50.60">
    <property type="entry name" value="FAD/NAD(P)-binding domain"/>
    <property type="match status" value="1"/>
</dbReference>
<keyword evidence="3" id="KW-0274">FAD</keyword>
<organism evidence="6 7">
    <name type="scientific">Brevundimonas balnearis</name>
    <dbReference type="NCBI Taxonomy" id="1572858"/>
    <lineage>
        <taxon>Bacteria</taxon>
        <taxon>Pseudomonadati</taxon>
        <taxon>Pseudomonadota</taxon>
        <taxon>Alphaproteobacteria</taxon>
        <taxon>Caulobacterales</taxon>
        <taxon>Caulobacteraceae</taxon>
        <taxon>Brevundimonas</taxon>
    </lineage>
</organism>
<feature type="domain" description="RsdA/BaiN/AoA(So)-like insert" evidence="5">
    <location>
        <begin position="193"/>
        <end position="335"/>
    </location>
</feature>
<evidence type="ECO:0000256" key="2">
    <source>
        <dbReference type="ARBA" id="ARBA00022630"/>
    </source>
</evidence>
<dbReference type="Gene3D" id="1.10.8.260">
    <property type="entry name" value="HI0933 insert domain-like"/>
    <property type="match status" value="1"/>
</dbReference>
<dbReference type="RefSeq" id="WP_376836063.1">
    <property type="nucleotide sequence ID" value="NZ_JBHLSW010000006.1"/>
</dbReference>
<dbReference type="NCBIfam" id="TIGR03862">
    <property type="entry name" value="flavo_PP4765"/>
    <property type="match status" value="1"/>
</dbReference>
<dbReference type="InterPro" id="IPR055178">
    <property type="entry name" value="RsdA/BaiN/AoA(So)-like_dom"/>
</dbReference>
<evidence type="ECO:0000256" key="3">
    <source>
        <dbReference type="ARBA" id="ARBA00022827"/>
    </source>
</evidence>
<evidence type="ECO:0000313" key="6">
    <source>
        <dbReference type="EMBL" id="MFC0634075.1"/>
    </source>
</evidence>
<name>A0ABV6R373_9CAUL</name>
<comment type="cofactor">
    <cofactor evidence="1">
        <name>FAD</name>
        <dbReference type="ChEBI" id="CHEBI:57692"/>
    </cofactor>
</comment>
<dbReference type="InterPro" id="IPR022460">
    <property type="entry name" value="Flavoprotein_PP4765"/>
</dbReference>
<evidence type="ECO:0000256" key="1">
    <source>
        <dbReference type="ARBA" id="ARBA00001974"/>
    </source>
</evidence>
<dbReference type="Proteomes" id="UP001589906">
    <property type="component" value="Unassembled WGS sequence"/>
</dbReference>
<comment type="caution">
    <text evidence="6">The sequence shown here is derived from an EMBL/GenBank/DDBJ whole genome shotgun (WGS) entry which is preliminary data.</text>
</comment>
<sequence length="400" mass="42031">MSAQPLVAVIGAGPAGLMAAERLAGSGLRVRVFEAMPSPARKFLMAGRGGLNLTHSEPLERFGGRYGAARPRVERWLARFGPGDLIAWAQGLGQPTFVGASGRVFPEAMKASPLLRAWLARLESMGVRVETRRRWTGWSGDALMIEGPDGPESVAPDAVVLALGGASWPRLGSDGGWAPGLTARGIRVEPFAPSNMGVNIDWSEPLIERWAGAPLKNIQLSVNGRTARGEAVVTRYGLEGGVVYALSTELRGARRLTLDLKPDVTADRLAERLARTATRDSLSNRLRKAAGLSGAAVALLREAGAPPSEPQSLSQRIKSLELVVAGVQGLDRAISSAGGVALDQVDDGLMLTPLPGVFVAGEMLDWEAPTGGYLLQACFASGVVAADGVMAYLASRTSPE</sequence>
<dbReference type="InterPro" id="IPR004792">
    <property type="entry name" value="BaiN-like"/>
</dbReference>
<gene>
    <name evidence="6" type="ORF">ACFFGE_09310</name>
</gene>
<dbReference type="Gene3D" id="2.40.30.10">
    <property type="entry name" value="Translation factors"/>
    <property type="match status" value="1"/>
</dbReference>
<proteinExistence type="predicted"/>
<dbReference type="PANTHER" id="PTHR42887:SF1">
    <property type="entry name" value="BLR3961 PROTEIN"/>
    <property type="match status" value="1"/>
</dbReference>